<dbReference type="InterPro" id="IPR007485">
    <property type="entry name" value="LPS_assembly_LptE"/>
</dbReference>
<comment type="caution">
    <text evidence="1">The sequence shown here is derived from an EMBL/GenBank/DDBJ whole genome shotgun (WGS) entry which is preliminary data.</text>
</comment>
<accession>A0A9D1UHX1</accession>
<evidence type="ECO:0008006" key="3">
    <source>
        <dbReference type="Google" id="ProtNLM"/>
    </source>
</evidence>
<dbReference type="GO" id="GO:0043165">
    <property type="term" value="P:Gram-negative-bacterium-type cell outer membrane assembly"/>
    <property type="evidence" value="ECO:0007669"/>
    <property type="project" value="InterPro"/>
</dbReference>
<dbReference type="Gene3D" id="3.30.160.150">
    <property type="entry name" value="Lipoprotein like domain"/>
    <property type="match status" value="1"/>
</dbReference>
<gene>
    <name evidence="1" type="ORF">IAC47_07095</name>
</gene>
<reference evidence="1" key="2">
    <citation type="submission" date="2021-04" db="EMBL/GenBank/DDBJ databases">
        <authorList>
            <person name="Gilroy R."/>
        </authorList>
    </citation>
    <scope>NUCLEOTIDE SEQUENCE</scope>
    <source>
        <strain evidence="1">Gambia16-930</strain>
    </source>
</reference>
<dbReference type="Proteomes" id="UP000824267">
    <property type="component" value="Unassembled WGS sequence"/>
</dbReference>
<protein>
    <recommendedName>
        <fullName evidence="3">Lipopolysaccharide-assembly</fullName>
    </recommendedName>
</protein>
<evidence type="ECO:0000313" key="1">
    <source>
        <dbReference type="EMBL" id="HIW88018.1"/>
    </source>
</evidence>
<proteinExistence type="predicted"/>
<sequence>MKTFQVEQFVNRASIVNATLATDLTNALVNKIVSSTSLIQQNNNADVSFSGTIVSYNITPTSINAEDRATKNRLTITISVSYVNHKDPKMNYNTQFSRFRDYDSNLSLSDVEESLVKEINEELVEDVFTKSFVNW</sequence>
<organism evidence="1 2">
    <name type="scientific">Candidatus Onthomorpha intestinigallinarum</name>
    <dbReference type="NCBI Taxonomy" id="2840880"/>
    <lineage>
        <taxon>Bacteria</taxon>
        <taxon>Pseudomonadati</taxon>
        <taxon>Bacteroidota</taxon>
        <taxon>Bacteroidia</taxon>
        <taxon>Bacteroidales</taxon>
        <taxon>Candidatus Onthomorpha</taxon>
    </lineage>
</organism>
<dbReference type="GO" id="GO:0019867">
    <property type="term" value="C:outer membrane"/>
    <property type="evidence" value="ECO:0007669"/>
    <property type="project" value="InterPro"/>
</dbReference>
<reference evidence="1" key="1">
    <citation type="journal article" date="2021" name="PeerJ">
        <title>Extensive microbial diversity within the chicken gut microbiome revealed by metagenomics and culture.</title>
        <authorList>
            <person name="Gilroy R."/>
            <person name="Ravi A."/>
            <person name="Getino M."/>
            <person name="Pursley I."/>
            <person name="Horton D.L."/>
            <person name="Alikhan N.F."/>
            <person name="Baker D."/>
            <person name="Gharbi K."/>
            <person name="Hall N."/>
            <person name="Watson M."/>
            <person name="Adriaenssens E.M."/>
            <person name="Foster-Nyarko E."/>
            <person name="Jarju S."/>
            <person name="Secka A."/>
            <person name="Antonio M."/>
            <person name="Oren A."/>
            <person name="Chaudhuri R.R."/>
            <person name="La Ragione R."/>
            <person name="Hildebrand F."/>
            <person name="Pallen M.J."/>
        </authorList>
    </citation>
    <scope>NUCLEOTIDE SEQUENCE</scope>
    <source>
        <strain evidence="1">Gambia16-930</strain>
    </source>
</reference>
<evidence type="ECO:0000313" key="2">
    <source>
        <dbReference type="Proteomes" id="UP000824267"/>
    </source>
</evidence>
<name>A0A9D1UHX1_9BACT</name>
<dbReference type="Pfam" id="PF04390">
    <property type="entry name" value="LptE"/>
    <property type="match status" value="1"/>
</dbReference>
<dbReference type="EMBL" id="DXGG01000222">
    <property type="protein sequence ID" value="HIW88018.1"/>
    <property type="molecule type" value="Genomic_DNA"/>
</dbReference>
<dbReference type="AlphaFoldDB" id="A0A9D1UHX1"/>